<evidence type="ECO:0000313" key="1">
    <source>
        <dbReference type="EMBL" id="JAH40945.1"/>
    </source>
</evidence>
<proteinExistence type="predicted"/>
<dbReference type="EMBL" id="GBXM01067632">
    <property type="protein sequence ID" value="JAH40945.1"/>
    <property type="molecule type" value="Transcribed_RNA"/>
</dbReference>
<accession>A0A0E9SJU9</accession>
<organism evidence="1">
    <name type="scientific">Anguilla anguilla</name>
    <name type="common">European freshwater eel</name>
    <name type="synonym">Muraena anguilla</name>
    <dbReference type="NCBI Taxonomy" id="7936"/>
    <lineage>
        <taxon>Eukaryota</taxon>
        <taxon>Metazoa</taxon>
        <taxon>Chordata</taxon>
        <taxon>Craniata</taxon>
        <taxon>Vertebrata</taxon>
        <taxon>Euteleostomi</taxon>
        <taxon>Actinopterygii</taxon>
        <taxon>Neopterygii</taxon>
        <taxon>Teleostei</taxon>
        <taxon>Anguilliformes</taxon>
        <taxon>Anguillidae</taxon>
        <taxon>Anguilla</taxon>
    </lineage>
</organism>
<reference evidence="1" key="2">
    <citation type="journal article" date="2015" name="Fish Shellfish Immunol.">
        <title>Early steps in the European eel (Anguilla anguilla)-Vibrio vulnificus interaction in the gills: Role of the RtxA13 toxin.</title>
        <authorList>
            <person name="Callol A."/>
            <person name="Pajuelo D."/>
            <person name="Ebbesson L."/>
            <person name="Teles M."/>
            <person name="MacKenzie S."/>
            <person name="Amaro C."/>
        </authorList>
    </citation>
    <scope>NUCLEOTIDE SEQUENCE</scope>
</reference>
<reference evidence="1" key="1">
    <citation type="submission" date="2014-11" db="EMBL/GenBank/DDBJ databases">
        <authorList>
            <person name="Amaro Gonzalez C."/>
        </authorList>
    </citation>
    <scope>NUCLEOTIDE SEQUENCE</scope>
</reference>
<sequence>MSRVFTLTFNTSLLARDCGTYDTNVQCYSWGGITDAY</sequence>
<protein>
    <submittedName>
        <fullName evidence="1">Uncharacterized protein</fullName>
    </submittedName>
</protein>
<name>A0A0E9SJU9_ANGAN</name>
<dbReference type="AlphaFoldDB" id="A0A0E9SJU9"/>